<comment type="caution">
    <text evidence="1">The sequence shown here is derived from an EMBL/GenBank/DDBJ whole genome shotgun (WGS) entry which is preliminary data.</text>
</comment>
<organism evidence="1 2">
    <name type="scientific">Caballeronia pedi</name>
    <dbReference type="NCBI Taxonomy" id="1777141"/>
    <lineage>
        <taxon>Bacteria</taxon>
        <taxon>Pseudomonadati</taxon>
        <taxon>Pseudomonadota</taxon>
        <taxon>Betaproteobacteria</taxon>
        <taxon>Burkholderiales</taxon>
        <taxon>Burkholderiaceae</taxon>
        <taxon>Caballeronia</taxon>
    </lineage>
</organism>
<name>A0A157ZT48_9BURK</name>
<dbReference type="STRING" id="1777141.AWB80_01253"/>
<dbReference type="RefSeq" id="WP_160147415.1">
    <property type="nucleotide sequence ID" value="NZ_FCOE02000003.1"/>
</dbReference>
<dbReference type="EMBL" id="FCOE02000003">
    <property type="protein sequence ID" value="SAK48675.1"/>
    <property type="molecule type" value="Genomic_DNA"/>
</dbReference>
<sequence length="231" mass="25465">MRVKWLPLKLIISEALLARRLREMPFAPSDGPLSKGFRVEKVTRGTITGQYIEQEVVDRMIRLPDGSEIQQELVEVTVTEFRIEPERELALEVRNGPRTLLPFIGALGASSGFMVTVQSKVTVDLREAAREFSRQIKIPLTVSALECSGIPLDGNVSAALKLNGDKDVLQAFDDLPFSSPKSSIDSLRIDFTLQGAKCSVDFTKGGTAKIRAADTDFIASCVRHAFERSLT</sequence>
<gene>
    <name evidence="1" type="ORF">AWB80_01253</name>
</gene>
<keyword evidence="2" id="KW-1185">Reference proteome</keyword>
<dbReference type="Proteomes" id="UP000054911">
    <property type="component" value="Unassembled WGS sequence"/>
</dbReference>
<protein>
    <submittedName>
        <fullName evidence="1">Uncharacterized protein</fullName>
    </submittedName>
</protein>
<accession>A0A157ZT48</accession>
<proteinExistence type="predicted"/>
<reference evidence="1" key="1">
    <citation type="submission" date="2016-01" db="EMBL/GenBank/DDBJ databases">
        <authorList>
            <person name="Peeters C."/>
        </authorList>
    </citation>
    <scope>NUCLEOTIDE SEQUENCE [LARGE SCALE GENOMIC DNA]</scope>
    <source>
        <strain evidence="1">LMG 29323</strain>
    </source>
</reference>
<evidence type="ECO:0000313" key="2">
    <source>
        <dbReference type="Proteomes" id="UP000054911"/>
    </source>
</evidence>
<dbReference type="OrthoDB" id="10015733at2"/>
<evidence type="ECO:0000313" key="1">
    <source>
        <dbReference type="EMBL" id="SAK48675.1"/>
    </source>
</evidence>
<dbReference type="AlphaFoldDB" id="A0A157ZT48"/>